<dbReference type="AlphaFoldDB" id="A0A922IGM0"/>
<reference evidence="3" key="1">
    <citation type="journal article" date="2012" name="Nat. Genet.">
        <title>Whole-genome sequence of Schistosoma haematobium.</title>
        <authorList>
            <person name="Young N.D."/>
            <person name="Jex A.R."/>
            <person name="Li B."/>
            <person name="Liu S."/>
            <person name="Yang L."/>
            <person name="Xiong Z."/>
            <person name="Li Y."/>
            <person name="Cantacessi C."/>
            <person name="Hall R.S."/>
            <person name="Xu X."/>
            <person name="Chen F."/>
            <person name="Wu X."/>
            <person name="Zerlotini A."/>
            <person name="Oliveira G."/>
            <person name="Hofmann A."/>
            <person name="Zhang G."/>
            <person name="Fang X."/>
            <person name="Kang Y."/>
            <person name="Campbell B.E."/>
            <person name="Loukas A."/>
            <person name="Ranganathan S."/>
            <person name="Rollinson D."/>
            <person name="Rinaldi G."/>
            <person name="Brindley P.J."/>
            <person name="Yang H."/>
            <person name="Wang J."/>
            <person name="Wang J."/>
            <person name="Gasser R.B."/>
        </authorList>
    </citation>
    <scope>NUCLEOTIDE SEQUENCE</scope>
</reference>
<dbReference type="CTD" id="75578220"/>
<reference evidence="3" key="3">
    <citation type="submission" date="2021-06" db="EMBL/GenBank/DDBJ databases">
        <title>Chromosome-level genome assembly for S. haematobium.</title>
        <authorList>
            <person name="Stroehlein A.J."/>
        </authorList>
    </citation>
    <scope>NUCLEOTIDE SEQUENCE</scope>
</reference>
<name>A0A922IGM0_SCHHA</name>
<gene>
    <name evidence="3" type="ORF">MS3_00010690</name>
    <name evidence="2" type="ORF">MS3_00010703</name>
</gene>
<reference evidence="3" key="4">
    <citation type="journal article" date="2022" name="PLoS Pathog.">
        <title>Chromosome-level genome of Schistosoma haematobium underpins genome-wide explorations of molecular variation.</title>
        <authorList>
            <person name="Stroehlein A.J."/>
            <person name="Korhonen P.K."/>
            <person name="Lee V.V."/>
            <person name="Ralph S.A."/>
            <person name="Mentink-Kane M."/>
            <person name="You H."/>
            <person name="McManus D.P."/>
            <person name="Tchuente L.T."/>
            <person name="Stothard J.R."/>
            <person name="Kaur P."/>
            <person name="Dudchenko O."/>
            <person name="Aiden E.L."/>
            <person name="Yang B."/>
            <person name="Yang H."/>
            <person name="Emery A.M."/>
            <person name="Webster B.L."/>
            <person name="Brindley P.J."/>
            <person name="Rollinson D."/>
            <person name="Chang B.C.H."/>
            <person name="Gasser R.B."/>
            <person name="Young N.D."/>
        </authorList>
    </citation>
    <scope>NUCLEOTIDE SEQUENCE</scope>
</reference>
<dbReference type="RefSeq" id="XP_051064019.1">
    <property type="nucleotide sequence ID" value="XM_051219087.1"/>
</dbReference>
<accession>A0A922IGM0</accession>
<evidence type="ECO:0000313" key="4">
    <source>
        <dbReference type="Proteomes" id="UP000471633"/>
    </source>
</evidence>
<comment type="caution">
    <text evidence="3">The sequence shown here is derived from an EMBL/GenBank/DDBJ whole genome shotgun (WGS) entry which is preliminary data.</text>
</comment>
<dbReference type="Proteomes" id="UP000471633">
    <property type="component" value="Unassembled WGS sequence"/>
</dbReference>
<proteinExistence type="predicted"/>
<evidence type="ECO:0000313" key="2">
    <source>
        <dbReference type="EMBL" id="KAH9578504.1"/>
    </source>
</evidence>
<keyword evidence="1" id="KW-0175">Coiled coil</keyword>
<dbReference type="EMBL" id="AMPZ03000083">
    <property type="protein sequence ID" value="KAH9578534.1"/>
    <property type="molecule type" value="Genomic_DNA"/>
</dbReference>
<protein>
    <submittedName>
        <fullName evidence="3">Uncharacterized protein</fullName>
    </submittedName>
</protein>
<dbReference type="GeneID" id="75578220"/>
<organism evidence="3 4">
    <name type="scientific">Schistosoma haematobium</name>
    <name type="common">Blood fluke</name>
    <dbReference type="NCBI Taxonomy" id="6185"/>
    <lineage>
        <taxon>Eukaryota</taxon>
        <taxon>Metazoa</taxon>
        <taxon>Spiralia</taxon>
        <taxon>Lophotrochozoa</taxon>
        <taxon>Platyhelminthes</taxon>
        <taxon>Trematoda</taxon>
        <taxon>Digenea</taxon>
        <taxon>Strigeidida</taxon>
        <taxon>Schistosomatoidea</taxon>
        <taxon>Schistosomatidae</taxon>
        <taxon>Schistosoma</taxon>
    </lineage>
</organism>
<evidence type="ECO:0000313" key="3">
    <source>
        <dbReference type="EMBL" id="KAH9578534.1"/>
    </source>
</evidence>
<feature type="coiled-coil region" evidence="1">
    <location>
        <begin position="16"/>
        <end position="43"/>
    </location>
</feature>
<evidence type="ECO:0000256" key="1">
    <source>
        <dbReference type="SAM" id="Coils"/>
    </source>
</evidence>
<dbReference type="EMBL" id="AMPZ03000103">
    <property type="protein sequence ID" value="KAH9578504.1"/>
    <property type="molecule type" value="Genomic_DNA"/>
</dbReference>
<keyword evidence="4" id="KW-1185">Reference proteome</keyword>
<dbReference type="KEGG" id="shx:MS3_00010690"/>
<reference evidence="3" key="2">
    <citation type="journal article" date="2019" name="Gigascience">
        <title>High-quality Schistosoma haematobium genome achieved by single-molecule and long-range sequencing.</title>
        <authorList>
            <person name="Stroehlein A.J."/>
            <person name="Korhonen P.K."/>
            <person name="Chong T.M."/>
            <person name="Lim Y.L."/>
            <person name="Chan K.G."/>
            <person name="Webster B."/>
            <person name="Rollinson D."/>
            <person name="Brindley P.J."/>
            <person name="Gasser R.B."/>
            <person name="Young N.D."/>
        </authorList>
    </citation>
    <scope>NUCLEOTIDE SEQUENCE</scope>
</reference>
<sequence>MMSNAEASAESKSEFYTTMYAQVEEIKSNIRKVEEKLIEISDDLFCMFLRNMERSSPELLETAIDAASQFEIVRKICNEHHKVICENKW</sequence>